<dbReference type="SUPFAM" id="SSF48371">
    <property type="entry name" value="ARM repeat"/>
    <property type="match status" value="1"/>
</dbReference>
<proteinExistence type="predicted"/>
<dbReference type="Gene3D" id="1.25.10.10">
    <property type="entry name" value="Leucine-rich Repeat Variant"/>
    <property type="match status" value="1"/>
</dbReference>
<protein>
    <recommendedName>
        <fullName evidence="3">Protein HGH1 homolog</fullName>
    </recommendedName>
</protein>
<comment type="caution">
    <text evidence="1">The sequence shown here is derived from an EMBL/GenBank/DDBJ whole genome shotgun (WGS) entry which is preliminary data.</text>
</comment>
<gene>
    <name evidence="1" type="ORF">PGLA2088_LOCUS5767</name>
</gene>
<accession>A0A813I9Y2</accession>
<dbReference type="InterPro" id="IPR011989">
    <property type="entry name" value="ARM-like"/>
</dbReference>
<sequence length="277" mass="31169">ERKSALLKVRDVASSNLREDLWQDSELRLALQANLSETEPELTRLLALGILVHVASSQTNQRALLRDDEVRQTLITLVEDEDQPEILFRKAQSVLMALATATFCTEFLDRCGDIHEALGAACSRDEEDEPRLRVLRVLWSAASVGSCPSSLWQNETLRLAIVQSCEPEEPVEVRRNALGILSALAHSRGGPLEAIWGKDDIADNELLGIVGVPDPGCRRFIFDAILEKHPAPIRNVALVTLFGFARDESFRSLIWDYHIEDKRDEDEEEEDEDEDED</sequence>
<reference evidence="1" key="1">
    <citation type="submission" date="2021-02" db="EMBL/GenBank/DDBJ databases">
        <authorList>
            <person name="Dougan E. K."/>
            <person name="Rhodes N."/>
            <person name="Thang M."/>
            <person name="Chan C."/>
        </authorList>
    </citation>
    <scope>NUCLEOTIDE SEQUENCE</scope>
</reference>
<evidence type="ECO:0000313" key="1">
    <source>
        <dbReference type="EMBL" id="CAE8647539.1"/>
    </source>
</evidence>
<feature type="non-terminal residue" evidence="1">
    <location>
        <position position="277"/>
    </location>
</feature>
<dbReference type="InterPro" id="IPR016024">
    <property type="entry name" value="ARM-type_fold"/>
</dbReference>
<feature type="non-terminal residue" evidence="1">
    <location>
        <position position="1"/>
    </location>
</feature>
<organism evidence="1 2">
    <name type="scientific">Polarella glacialis</name>
    <name type="common">Dinoflagellate</name>
    <dbReference type="NCBI Taxonomy" id="89957"/>
    <lineage>
        <taxon>Eukaryota</taxon>
        <taxon>Sar</taxon>
        <taxon>Alveolata</taxon>
        <taxon>Dinophyceae</taxon>
        <taxon>Suessiales</taxon>
        <taxon>Suessiaceae</taxon>
        <taxon>Polarella</taxon>
    </lineage>
</organism>
<dbReference type="Proteomes" id="UP000626109">
    <property type="component" value="Unassembled WGS sequence"/>
</dbReference>
<name>A0A813I9Y2_POLGL</name>
<dbReference type="EMBL" id="CAJNNW010005583">
    <property type="protein sequence ID" value="CAE8647539.1"/>
    <property type="molecule type" value="Genomic_DNA"/>
</dbReference>
<evidence type="ECO:0000313" key="2">
    <source>
        <dbReference type="Proteomes" id="UP000626109"/>
    </source>
</evidence>
<dbReference type="AlphaFoldDB" id="A0A813I9Y2"/>
<evidence type="ECO:0008006" key="3">
    <source>
        <dbReference type="Google" id="ProtNLM"/>
    </source>
</evidence>